<gene>
    <name evidence="3" type="ORF">ACFO4E_01525</name>
</gene>
<evidence type="ECO:0000256" key="2">
    <source>
        <dbReference type="SAM" id="Phobius"/>
    </source>
</evidence>
<name>A0ABV9DPE6_9ACTN</name>
<keyword evidence="4" id="KW-1185">Reference proteome</keyword>
<feature type="transmembrane region" description="Helical" evidence="2">
    <location>
        <begin position="20"/>
        <end position="46"/>
    </location>
</feature>
<keyword evidence="2" id="KW-0472">Membrane</keyword>
<protein>
    <recommendedName>
        <fullName evidence="5">DUF3558 domain-containing protein</fullName>
    </recommendedName>
</protein>
<evidence type="ECO:0008006" key="5">
    <source>
        <dbReference type="Google" id="ProtNLM"/>
    </source>
</evidence>
<dbReference type="EMBL" id="JBHSFQ010000001">
    <property type="protein sequence ID" value="MFC4560527.1"/>
    <property type="molecule type" value="Genomic_DNA"/>
</dbReference>
<keyword evidence="2" id="KW-1133">Transmembrane helix</keyword>
<feature type="region of interest" description="Disordered" evidence="1">
    <location>
        <begin position="87"/>
        <end position="115"/>
    </location>
</feature>
<sequence>MPNTQADRRTGKGVRGWRAFLLVFGCGTTAALVFVAAIVGGARMLASGFSPSSPGPASGTESREPRETTPPELLDLCELVEAQSLMSASPYNRTSDDDVYSDTAVDDPEADPRTVSDDCAWEVTAGSTSVWDFELSYRAFLETEGNTSLEELAEAEFSDRMDAAGEEIPTPDSEGAVPGMPGESHQVYDQSASSGDSYLVIRIMKSGVYQIKLTGPSESTAEPTSEQDFRQEALKVARYLDRAFERQIPDA</sequence>
<feature type="compositionally biased region" description="Low complexity" evidence="1">
    <location>
        <begin position="49"/>
        <end position="60"/>
    </location>
</feature>
<evidence type="ECO:0000256" key="1">
    <source>
        <dbReference type="SAM" id="MobiDB-lite"/>
    </source>
</evidence>
<feature type="compositionally biased region" description="Acidic residues" evidence="1">
    <location>
        <begin position="97"/>
        <end position="109"/>
    </location>
</feature>
<proteinExistence type="predicted"/>
<dbReference type="Proteomes" id="UP001595923">
    <property type="component" value="Unassembled WGS sequence"/>
</dbReference>
<keyword evidence="2" id="KW-0812">Transmembrane</keyword>
<accession>A0ABV9DPE6</accession>
<comment type="caution">
    <text evidence="3">The sequence shown here is derived from an EMBL/GenBank/DDBJ whole genome shotgun (WGS) entry which is preliminary data.</text>
</comment>
<evidence type="ECO:0000313" key="3">
    <source>
        <dbReference type="EMBL" id="MFC4560527.1"/>
    </source>
</evidence>
<feature type="region of interest" description="Disordered" evidence="1">
    <location>
        <begin position="49"/>
        <end position="69"/>
    </location>
</feature>
<dbReference type="RefSeq" id="WP_378570722.1">
    <property type="nucleotide sequence ID" value="NZ_JBHSFQ010000001.1"/>
</dbReference>
<organism evidence="3 4">
    <name type="scientific">Nocardiopsis mangrovi</name>
    <dbReference type="NCBI Taxonomy" id="1179818"/>
    <lineage>
        <taxon>Bacteria</taxon>
        <taxon>Bacillati</taxon>
        <taxon>Actinomycetota</taxon>
        <taxon>Actinomycetes</taxon>
        <taxon>Streptosporangiales</taxon>
        <taxon>Nocardiopsidaceae</taxon>
        <taxon>Nocardiopsis</taxon>
    </lineage>
</organism>
<reference evidence="4" key="1">
    <citation type="journal article" date="2019" name="Int. J. Syst. Evol. Microbiol.">
        <title>The Global Catalogue of Microorganisms (GCM) 10K type strain sequencing project: providing services to taxonomists for standard genome sequencing and annotation.</title>
        <authorList>
            <consortium name="The Broad Institute Genomics Platform"/>
            <consortium name="The Broad Institute Genome Sequencing Center for Infectious Disease"/>
            <person name="Wu L."/>
            <person name="Ma J."/>
        </authorList>
    </citation>
    <scope>NUCLEOTIDE SEQUENCE [LARGE SCALE GENOMIC DNA]</scope>
    <source>
        <strain evidence="4">XZYJ18</strain>
    </source>
</reference>
<evidence type="ECO:0000313" key="4">
    <source>
        <dbReference type="Proteomes" id="UP001595923"/>
    </source>
</evidence>